<dbReference type="Proteomes" id="UP000540989">
    <property type="component" value="Unassembled WGS sequence"/>
</dbReference>
<protein>
    <submittedName>
        <fullName evidence="1">Uncharacterized protein</fullName>
    </submittedName>
</protein>
<dbReference type="EMBL" id="JACHIP010000016">
    <property type="protein sequence ID" value="MBB5060618.1"/>
    <property type="molecule type" value="Genomic_DNA"/>
</dbReference>
<keyword evidence="2" id="KW-1185">Reference proteome</keyword>
<proteinExistence type="predicted"/>
<organism evidence="1 2">
    <name type="scientific">Granulicella aggregans</name>
    <dbReference type="NCBI Taxonomy" id="474949"/>
    <lineage>
        <taxon>Bacteria</taxon>
        <taxon>Pseudomonadati</taxon>
        <taxon>Acidobacteriota</taxon>
        <taxon>Terriglobia</taxon>
        <taxon>Terriglobales</taxon>
        <taxon>Acidobacteriaceae</taxon>
        <taxon>Granulicella</taxon>
    </lineage>
</organism>
<reference evidence="1 2" key="1">
    <citation type="submission" date="2020-08" db="EMBL/GenBank/DDBJ databases">
        <title>Genomic Encyclopedia of Type Strains, Phase IV (KMG-V): Genome sequencing to study the core and pangenomes of soil and plant-associated prokaryotes.</title>
        <authorList>
            <person name="Whitman W."/>
        </authorList>
    </citation>
    <scope>NUCLEOTIDE SEQUENCE [LARGE SCALE GENOMIC DNA]</scope>
    <source>
        <strain evidence="1 2">M8UP14</strain>
    </source>
</reference>
<sequence>MYVTDDKLPDDVLRKAYDETRHALCCSECNFESFFDPRTPQAIGKPLMALVLHDCTADHLPAMQ</sequence>
<gene>
    <name evidence="1" type="ORF">HDF16_005354</name>
</gene>
<dbReference type="AlphaFoldDB" id="A0A7W8E5X4"/>
<comment type="caution">
    <text evidence="1">The sequence shown here is derived from an EMBL/GenBank/DDBJ whole genome shotgun (WGS) entry which is preliminary data.</text>
</comment>
<evidence type="ECO:0000313" key="2">
    <source>
        <dbReference type="Proteomes" id="UP000540989"/>
    </source>
</evidence>
<accession>A0A7W8E5X4</accession>
<name>A0A7W8E5X4_9BACT</name>
<evidence type="ECO:0000313" key="1">
    <source>
        <dbReference type="EMBL" id="MBB5060618.1"/>
    </source>
</evidence>